<evidence type="ECO:0008006" key="5">
    <source>
        <dbReference type="Google" id="ProtNLM"/>
    </source>
</evidence>
<organism evidence="3 4">
    <name type="scientific">Tuber borchii</name>
    <name type="common">White truffle</name>
    <dbReference type="NCBI Taxonomy" id="42251"/>
    <lineage>
        <taxon>Eukaryota</taxon>
        <taxon>Fungi</taxon>
        <taxon>Dikarya</taxon>
        <taxon>Ascomycota</taxon>
        <taxon>Pezizomycotina</taxon>
        <taxon>Pezizomycetes</taxon>
        <taxon>Pezizales</taxon>
        <taxon>Tuberaceae</taxon>
        <taxon>Tuber</taxon>
    </lineage>
</organism>
<reference evidence="3 4" key="1">
    <citation type="submission" date="2017-04" db="EMBL/GenBank/DDBJ databases">
        <title>Draft genome sequence of Tuber borchii Vittad., a whitish edible truffle.</title>
        <authorList>
            <consortium name="DOE Joint Genome Institute"/>
            <person name="Murat C."/>
            <person name="Kuo A."/>
            <person name="Barry K.W."/>
            <person name="Clum A."/>
            <person name="Dockter R.B."/>
            <person name="Fauchery L."/>
            <person name="Iotti M."/>
            <person name="Kohler A."/>
            <person name="Labutti K."/>
            <person name="Lindquist E.A."/>
            <person name="Lipzen A."/>
            <person name="Ohm R.A."/>
            <person name="Wang M."/>
            <person name="Grigoriev I.V."/>
            <person name="Zambonelli A."/>
            <person name="Martin F.M."/>
        </authorList>
    </citation>
    <scope>NUCLEOTIDE SEQUENCE [LARGE SCALE GENOMIC DNA]</scope>
    <source>
        <strain evidence="3 4">Tbo3840</strain>
    </source>
</reference>
<name>A0A2T6ZQ91_TUBBO</name>
<feature type="signal peptide" evidence="2">
    <location>
        <begin position="1"/>
        <end position="19"/>
    </location>
</feature>
<dbReference type="AlphaFoldDB" id="A0A2T6ZQ91"/>
<evidence type="ECO:0000256" key="2">
    <source>
        <dbReference type="SAM" id="SignalP"/>
    </source>
</evidence>
<sequence length="174" mass="17616">MHKLSTLLFFSLLSLLTSAQRTLDGDPTGFGCSTCVLLDNPAELVPCSDAWRQLMAVCSTPACASYARYVSKSPPVASCTNTPNPLPGGTASAGISFGTLSGSRGSDTATGGPVFTSASRSMAGPGTTTTRGTGAGGTNSGFVTATGGVGRVVAGGLGFGWLWEAIFMYWGAVW</sequence>
<dbReference type="Proteomes" id="UP000244722">
    <property type="component" value="Unassembled WGS sequence"/>
</dbReference>
<proteinExistence type="predicted"/>
<keyword evidence="2" id="KW-0732">Signal</keyword>
<gene>
    <name evidence="3" type="ORF">B9Z19DRAFT_1026772</name>
</gene>
<feature type="chain" id="PRO_5015601507" description="Extracellular membrane protein CFEM domain-containing protein" evidence="2">
    <location>
        <begin position="20"/>
        <end position="174"/>
    </location>
</feature>
<keyword evidence="4" id="KW-1185">Reference proteome</keyword>
<evidence type="ECO:0000313" key="3">
    <source>
        <dbReference type="EMBL" id="PUU77651.1"/>
    </source>
</evidence>
<comment type="caution">
    <text evidence="3">The sequence shown here is derived from an EMBL/GenBank/DDBJ whole genome shotgun (WGS) entry which is preliminary data.</text>
</comment>
<protein>
    <recommendedName>
        <fullName evidence="5">Extracellular membrane protein CFEM domain-containing protein</fullName>
    </recommendedName>
</protein>
<dbReference type="EMBL" id="NESQ01000147">
    <property type="protein sequence ID" value="PUU77651.1"/>
    <property type="molecule type" value="Genomic_DNA"/>
</dbReference>
<accession>A0A2T6ZQ91</accession>
<feature type="region of interest" description="Disordered" evidence="1">
    <location>
        <begin position="103"/>
        <end position="135"/>
    </location>
</feature>
<dbReference type="OrthoDB" id="5379444at2759"/>
<evidence type="ECO:0000313" key="4">
    <source>
        <dbReference type="Proteomes" id="UP000244722"/>
    </source>
</evidence>
<evidence type="ECO:0000256" key="1">
    <source>
        <dbReference type="SAM" id="MobiDB-lite"/>
    </source>
</evidence>